<gene>
    <name evidence="1" type="ORF">EK21DRAFT_91728</name>
</gene>
<reference evidence="1" key="1">
    <citation type="journal article" date="2020" name="Stud. Mycol.">
        <title>101 Dothideomycetes genomes: a test case for predicting lifestyles and emergence of pathogens.</title>
        <authorList>
            <person name="Haridas S."/>
            <person name="Albert R."/>
            <person name="Binder M."/>
            <person name="Bloem J."/>
            <person name="Labutti K."/>
            <person name="Salamov A."/>
            <person name="Andreopoulos B."/>
            <person name="Baker S."/>
            <person name="Barry K."/>
            <person name="Bills G."/>
            <person name="Bluhm B."/>
            <person name="Cannon C."/>
            <person name="Castanera R."/>
            <person name="Culley D."/>
            <person name="Daum C."/>
            <person name="Ezra D."/>
            <person name="Gonzalez J."/>
            <person name="Henrissat B."/>
            <person name="Kuo A."/>
            <person name="Liang C."/>
            <person name="Lipzen A."/>
            <person name="Lutzoni F."/>
            <person name="Magnuson J."/>
            <person name="Mondo S."/>
            <person name="Nolan M."/>
            <person name="Ohm R."/>
            <person name="Pangilinan J."/>
            <person name="Park H.-J."/>
            <person name="Ramirez L."/>
            <person name="Alfaro M."/>
            <person name="Sun H."/>
            <person name="Tritt A."/>
            <person name="Yoshinaga Y."/>
            <person name="Zwiers L.-H."/>
            <person name="Turgeon B."/>
            <person name="Goodwin S."/>
            <person name="Spatafora J."/>
            <person name="Crous P."/>
            <person name="Grigoriev I."/>
        </authorList>
    </citation>
    <scope>NUCLEOTIDE SEQUENCE</scope>
    <source>
        <strain evidence="1">CBS 110217</strain>
    </source>
</reference>
<name>A0A9P4H2L7_9PLEO</name>
<evidence type="ECO:0000313" key="1">
    <source>
        <dbReference type="EMBL" id="KAF2027178.1"/>
    </source>
</evidence>
<protein>
    <submittedName>
        <fullName evidence="1">Uncharacterized protein</fullName>
    </submittedName>
</protein>
<dbReference type="AlphaFoldDB" id="A0A9P4H2L7"/>
<comment type="caution">
    <text evidence="1">The sequence shown here is derived from an EMBL/GenBank/DDBJ whole genome shotgun (WGS) entry which is preliminary data.</text>
</comment>
<keyword evidence="2" id="KW-1185">Reference proteome</keyword>
<proteinExistence type="predicted"/>
<evidence type="ECO:0000313" key="2">
    <source>
        <dbReference type="Proteomes" id="UP000799777"/>
    </source>
</evidence>
<dbReference type="Proteomes" id="UP000799777">
    <property type="component" value="Unassembled WGS sequence"/>
</dbReference>
<sequence>MAHQHGHHQSHRHFRDLHTLPATLNIYTLLPAPNPPPDERCFLCLNPFFHSDPDPESDAPPCHPLIICSNKHLIGSSCAPSLFASETGRTCSLCREPVRPSGNALPMWLVQVVDTVWFRYTNSMVWEGLVNSGAWSSGYVEYLEAQTFRRELTLCEAWDVLFAHARARVGGHAKSACVVLAVQVVFWLGTLPWGQSYPELWLIAPSFVNVRSKRWCLIWLVLALAVLSISSRQHLNDIREDEHAWNILRGRYRLLISCRQRVPVLDHASVTHRHRQRGTKFLHVAKPWYAASKTPVPA</sequence>
<dbReference type="EMBL" id="ML978230">
    <property type="protein sequence ID" value="KAF2027178.1"/>
    <property type="molecule type" value="Genomic_DNA"/>
</dbReference>
<organism evidence="1 2">
    <name type="scientific">Setomelanomma holmii</name>
    <dbReference type="NCBI Taxonomy" id="210430"/>
    <lineage>
        <taxon>Eukaryota</taxon>
        <taxon>Fungi</taxon>
        <taxon>Dikarya</taxon>
        <taxon>Ascomycota</taxon>
        <taxon>Pezizomycotina</taxon>
        <taxon>Dothideomycetes</taxon>
        <taxon>Pleosporomycetidae</taxon>
        <taxon>Pleosporales</taxon>
        <taxon>Pleosporineae</taxon>
        <taxon>Phaeosphaeriaceae</taxon>
        <taxon>Setomelanomma</taxon>
    </lineage>
</organism>
<accession>A0A9P4H2L7</accession>